<proteinExistence type="inferred from homology"/>
<dbReference type="PROSITE" id="PS51186">
    <property type="entry name" value="GNAT"/>
    <property type="match status" value="1"/>
</dbReference>
<evidence type="ECO:0000256" key="11">
    <source>
        <dbReference type="SAM" id="SignalP"/>
    </source>
</evidence>
<dbReference type="PANTHER" id="PTHR13355">
    <property type="entry name" value="GLUCOSAMINE 6-PHOSPHATE N-ACETYLTRANSFERASE"/>
    <property type="match status" value="1"/>
</dbReference>
<dbReference type="GO" id="GO:0004343">
    <property type="term" value="F:glucosamine 6-phosphate N-acetyltransferase activity"/>
    <property type="evidence" value="ECO:0007669"/>
    <property type="project" value="UniProtKB-UniRule"/>
</dbReference>
<keyword evidence="7" id="KW-0472">Membrane</keyword>
<dbReference type="EMBL" id="JACMSC010000005">
    <property type="protein sequence ID" value="KAG6520846.1"/>
    <property type="molecule type" value="Genomic_DNA"/>
</dbReference>
<evidence type="ECO:0000313" key="13">
    <source>
        <dbReference type="EMBL" id="KAG6520846.1"/>
    </source>
</evidence>
<evidence type="ECO:0000313" key="14">
    <source>
        <dbReference type="Proteomes" id="UP000734854"/>
    </source>
</evidence>
<gene>
    <name evidence="13" type="ORF">ZIOFF_017907</name>
</gene>
<keyword evidence="5 10" id="KW-0808">Transferase</keyword>
<protein>
    <recommendedName>
        <fullName evidence="10">Glucosamine 6-phosphate N-acetyltransferase</fullName>
        <ecNumber evidence="10">2.3.1.4</ecNumber>
    </recommendedName>
</protein>
<comment type="pathway">
    <text evidence="2 10">Nucleotide-sugar biosynthesis; UDP-N-acetyl-alpha-D-glucosamine biosynthesis; N-acetyl-alpha-D-glucosamine 1-phosphate from alpha-D-glucosamine 6-phosphate (route I): step 1/2.</text>
</comment>
<comment type="subcellular location">
    <subcellularLocation>
        <location evidence="1">Endoplasmic reticulum membrane</location>
        <topology evidence="1">Peripheral membrane protein</topology>
    </subcellularLocation>
</comment>
<comment type="catalytic activity">
    <reaction evidence="9 10">
        <text>D-glucosamine 6-phosphate + acetyl-CoA = N-acetyl-D-glucosamine 6-phosphate + CoA + H(+)</text>
        <dbReference type="Rhea" id="RHEA:10292"/>
        <dbReference type="ChEBI" id="CHEBI:15378"/>
        <dbReference type="ChEBI" id="CHEBI:57287"/>
        <dbReference type="ChEBI" id="CHEBI:57288"/>
        <dbReference type="ChEBI" id="CHEBI:57513"/>
        <dbReference type="ChEBI" id="CHEBI:58725"/>
        <dbReference type="EC" id="2.3.1.4"/>
    </reaction>
</comment>
<dbReference type="Pfam" id="PF00583">
    <property type="entry name" value="Acetyltransf_1"/>
    <property type="match status" value="1"/>
</dbReference>
<dbReference type="InterPro" id="IPR039143">
    <property type="entry name" value="GNPNAT1-like"/>
</dbReference>
<dbReference type="UniPathway" id="UPA00113">
    <property type="reaction ID" value="UER00529"/>
</dbReference>
<evidence type="ECO:0000256" key="2">
    <source>
        <dbReference type="ARBA" id="ARBA00004832"/>
    </source>
</evidence>
<evidence type="ECO:0000256" key="8">
    <source>
        <dbReference type="ARBA" id="ARBA00023315"/>
    </source>
</evidence>
<dbReference type="PANTHER" id="PTHR13355:SF11">
    <property type="entry name" value="GLUCOSAMINE 6-PHOSPHATE N-ACETYLTRANSFERASE"/>
    <property type="match status" value="1"/>
</dbReference>
<evidence type="ECO:0000256" key="9">
    <source>
        <dbReference type="ARBA" id="ARBA00048964"/>
    </source>
</evidence>
<comment type="similarity">
    <text evidence="3 10">Belongs to the acetyltransferase family. GNA1 subfamily.</text>
</comment>
<keyword evidence="14" id="KW-1185">Reference proteome</keyword>
<evidence type="ECO:0000256" key="4">
    <source>
        <dbReference type="ARBA" id="ARBA00011738"/>
    </source>
</evidence>
<accession>A0A8J5LIJ0</accession>
<dbReference type="Gene3D" id="3.40.630.30">
    <property type="match status" value="1"/>
</dbReference>
<evidence type="ECO:0000259" key="12">
    <source>
        <dbReference type="PROSITE" id="PS51186"/>
    </source>
</evidence>
<evidence type="ECO:0000256" key="3">
    <source>
        <dbReference type="ARBA" id="ARBA00006048"/>
    </source>
</evidence>
<feature type="signal peptide" evidence="11">
    <location>
        <begin position="1"/>
        <end position="21"/>
    </location>
</feature>
<reference evidence="13 14" key="1">
    <citation type="submission" date="2020-08" db="EMBL/GenBank/DDBJ databases">
        <title>Plant Genome Project.</title>
        <authorList>
            <person name="Zhang R.-G."/>
        </authorList>
    </citation>
    <scope>NUCLEOTIDE SEQUENCE [LARGE SCALE GENOMIC DNA]</scope>
    <source>
        <tissue evidence="13">Rhizome</tissue>
    </source>
</reference>
<dbReference type="Proteomes" id="UP000734854">
    <property type="component" value="Unassembled WGS sequence"/>
</dbReference>
<comment type="subunit">
    <text evidence="4 10">Homodimer.</text>
</comment>
<keyword evidence="11" id="KW-0732">Signal</keyword>
<dbReference type="CDD" id="cd04301">
    <property type="entry name" value="NAT_SF"/>
    <property type="match status" value="1"/>
</dbReference>
<dbReference type="GO" id="GO:0006044">
    <property type="term" value="P:N-acetylglucosamine metabolic process"/>
    <property type="evidence" value="ECO:0007669"/>
    <property type="project" value="UniProtKB-ARBA"/>
</dbReference>
<evidence type="ECO:0000256" key="1">
    <source>
        <dbReference type="ARBA" id="ARBA00004406"/>
    </source>
</evidence>
<feature type="chain" id="PRO_5035206340" description="Glucosamine 6-phosphate N-acetyltransferase" evidence="11">
    <location>
        <begin position="22"/>
        <end position="259"/>
    </location>
</feature>
<dbReference type="GO" id="GO:0006048">
    <property type="term" value="P:UDP-N-acetylglucosamine biosynthetic process"/>
    <property type="evidence" value="ECO:0007669"/>
    <property type="project" value="UniProtKB-UniRule"/>
</dbReference>
<dbReference type="SUPFAM" id="SSF55729">
    <property type="entry name" value="Acyl-CoA N-acyltransferases (Nat)"/>
    <property type="match status" value="1"/>
</dbReference>
<feature type="domain" description="N-acetyltransferase" evidence="12">
    <location>
        <begin position="120"/>
        <end position="259"/>
    </location>
</feature>
<dbReference type="AlphaFoldDB" id="A0A8J5LIJ0"/>
<evidence type="ECO:0000256" key="7">
    <source>
        <dbReference type="ARBA" id="ARBA00023136"/>
    </source>
</evidence>
<dbReference type="GO" id="GO:0005789">
    <property type="term" value="C:endoplasmic reticulum membrane"/>
    <property type="evidence" value="ECO:0007669"/>
    <property type="project" value="UniProtKB-SubCell"/>
</dbReference>
<comment type="caution">
    <text evidence="13">The sequence shown here is derived from an EMBL/GenBank/DDBJ whole genome shotgun (WGS) entry which is preliminary data.</text>
</comment>
<evidence type="ECO:0000256" key="10">
    <source>
        <dbReference type="RuleBase" id="RU365086"/>
    </source>
</evidence>
<dbReference type="FunFam" id="3.40.630.30:FF:000048">
    <property type="entry name" value="Glucosamine 6-phosphate N-acetyltransferase"/>
    <property type="match status" value="1"/>
</dbReference>
<dbReference type="InterPro" id="IPR000182">
    <property type="entry name" value="GNAT_dom"/>
</dbReference>
<keyword evidence="6" id="KW-0256">Endoplasmic reticulum</keyword>
<name>A0A8J5LIJ0_ZINOF</name>
<sequence length="259" mass="28375">MERKKLSIMLMAALLLRAASACSTGSDHDKGCKDCIMNRLGCDCPGCRSILRCLSGCLWNGVPQSKCASTCDSPEGNRPCLSDCKKCLSVCKCKCSGEMDERPVKCDSQEDDLVLSLRRLEISDNAKGFVDLLSQLSSATTPLTDADFRARFAELAALCDNHFVVVAEDRSSGRIVATGSVFVERKFLRGGGKVGHIEDVVVDSAFRGRHLGQRVVGFLRDYAKAAGCYKVILNNTTDLRSFYEKCGFTEKNIQMACYF</sequence>
<keyword evidence="8 10" id="KW-0012">Acyltransferase</keyword>
<dbReference type="InterPro" id="IPR016181">
    <property type="entry name" value="Acyl_CoA_acyltransferase"/>
</dbReference>
<evidence type="ECO:0000256" key="5">
    <source>
        <dbReference type="ARBA" id="ARBA00022679"/>
    </source>
</evidence>
<evidence type="ECO:0000256" key="6">
    <source>
        <dbReference type="ARBA" id="ARBA00022824"/>
    </source>
</evidence>
<dbReference type="EC" id="2.3.1.4" evidence="10"/>
<organism evidence="13 14">
    <name type="scientific">Zingiber officinale</name>
    <name type="common">Ginger</name>
    <name type="synonym">Amomum zingiber</name>
    <dbReference type="NCBI Taxonomy" id="94328"/>
    <lineage>
        <taxon>Eukaryota</taxon>
        <taxon>Viridiplantae</taxon>
        <taxon>Streptophyta</taxon>
        <taxon>Embryophyta</taxon>
        <taxon>Tracheophyta</taxon>
        <taxon>Spermatophyta</taxon>
        <taxon>Magnoliopsida</taxon>
        <taxon>Liliopsida</taxon>
        <taxon>Zingiberales</taxon>
        <taxon>Zingiberaceae</taxon>
        <taxon>Zingiber</taxon>
    </lineage>
</organism>